<dbReference type="AlphaFoldDB" id="A0A5E8CK61"/>
<name>A0A5E8CK61_9ZZZZ</name>
<reference evidence="1" key="1">
    <citation type="submission" date="2019-09" db="EMBL/GenBank/DDBJ databases">
        <authorList>
            <person name="Needham M D."/>
        </authorList>
    </citation>
    <scope>NUCLEOTIDE SEQUENCE</scope>
</reference>
<protein>
    <submittedName>
        <fullName evidence="1">Uncharacterized protein</fullName>
    </submittedName>
</protein>
<gene>
    <name evidence="1" type="ORF">CPAV1605_1328</name>
</gene>
<dbReference type="EMBL" id="CABVLZ010000005">
    <property type="protein sequence ID" value="VVU95576.1"/>
    <property type="molecule type" value="Genomic_DNA"/>
</dbReference>
<accession>A0A5E8CK61</accession>
<evidence type="ECO:0000313" key="1">
    <source>
        <dbReference type="EMBL" id="VVU95576.1"/>
    </source>
</evidence>
<organism evidence="1">
    <name type="scientific">seawater metagenome</name>
    <dbReference type="NCBI Taxonomy" id="1561972"/>
    <lineage>
        <taxon>unclassified sequences</taxon>
        <taxon>metagenomes</taxon>
        <taxon>ecological metagenomes</taxon>
    </lineage>
</organism>
<sequence>MNYLKPKNFLNFMYRMKLSGAIGMSLLKFGDKEYYIFYDQHNNTNYCDPIELYIDSFIKNIINKNTLVLLEEILDYGDDGEIITLWPSTPHTVRFKKFFLEYKNYNNVIPFDIRTILLPCSLYFVKKIFDQKDLNFENLDLNKLEKNLKQVTVREYFYPLLYFLDIIEKDEYLHKKYDKIISNIKTIKKEIISCFKKIGSKDKQQCNKIYSHYKKIKSRTQDFYDSYLEKFLNYKLLEFYNLNDNSSIINSQIHKNFLEDSNFNNYSWIDTVDLILDSLMEFYGILIILCRNKDQTFLHSGLAHSSNIVWLLRNFYDFESVKDIGFTENNMHINHKINDIPIVSNCLAI</sequence>
<proteinExistence type="predicted"/>